<dbReference type="AlphaFoldDB" id="A0A1D2AIY0"/>
<proteinExistence type="predicted"/>
<protein>
    <recommendedName>
        <fullName evidence="7">Regulator of microtubule dynamics protein 1</fullName>
    </recommendedName>
    <alternativeName>
        <fullName evidence="8">Protein FAM82B</fullName>
    </alternativeName>
</protein>
<evidence type="ECO:0000256" key="4">
    <source>
        <dbReference type="ARBA" id="ARBA00022737"/>
    </source>
</evidence>
<dbReference type="PROSITE" id="PS50005">
    <property type="entry name" value="TPR"/>
    <property type="match status" value="1"/>
</dbReference>
<keyword evidence="3" id="KW-0963">Cytoplasm</keyword>
<sequence>YTRRAAKMFAAELPMSTYEEALENFMKAEELQPNFYSRNTLMIGKVLLKMNKQAEAIQYLRKARDHHPKKTVDDELVSKEAKTLLKNVGAS</sequence>
<evidence type="ECO:0000256" key="6">
    <source>
        <dbReference type="ARBA" id="ARBA00023212"/>
    </source>
</evidence>
<dbReference type="GO" id="GO:0008017">
    <property type="term" value="F:microtubule binding"/>
    <property type="evidence" value="ECO:0007669"/>
    <property type="project" value="TreeGrafter"/>
</dbReference>
<keyword evidence="4" id="KW-0677">Repeat</keyword>
<dbReference type="GO" id="GO:0005739">
    <property type="term" value="C:mitochondrion"/>
    <property type="evidence" value="ECO:0007669"/>
    <property type="project" value="TreeGrafter"/>
</dbReference>
<evidence type="ECO:0000256" key="3">
    <source>
        <dbReference type="ARBA" id="ARBA00022490"/>
    </source>
</evidence>
<comment type="subunit">
    <text evidence="2">Interacts with microtubules.</text>
</comment>
<dbReference type="EMBL" id="GETE01000330">
    <property type="protein sequence ID" value="JAT79159.1"/>
    <property type="molecule type" value="Transcribed_RNA"/>
</dbReference>
<dbReference type="GO" id="GO:0005876">
    <property type="term" value="C:spindle microtubule"/>
    <property type="evidence" value="ECO:0007669"/>
    <property type="project" value="TreeGrafter"/>
</dbReference>
<evidence type="ECO:0000256" key="1">
    <source>
        <dbReference type="ARBA" id="ARBA00004245"/>
    </source>
</evidence>
<keyword evidence="6" id="KW-0206">Cytoskeleton</keyword>
<comment type="subcellular location">
    <subcellularLocation>
        <location evidence="1">Cytoplasm</location>
        <location evidence="1">Cytoskeleton</location>
    </subcellularLocation>
</comment>
<evidence type="ECO:0000256" key="9">
    <source>
        <dbReference type="PROSITE-ProRule" id="PRU00339"/>
    </source>
</evidence>
<evidence type="ECO:0000256" key="2">
    <source>
        <dbReference type="ARBA" id="ARBA00011375"/>
    </source>
</evidence>
<feature type="repeat" description="TPR" evidence="9">
    <location>
        <begin position="37"/>
        <end position="70"/>
    </location>
</feature>
<dbReference type="Gene3D" id="1.25.40.10">
    <property type="entry name" value="Tetratricopeptide repeat domain"/>
    <property type="match status" value="1"/>
</dbReference>
<keyword evidence="5 9" id="KW-0802">TPR repeat</keyword>
<accession>A0A1D2AIY0</accession>
<evidence type="ECO:0000256" key="8">
    <source>
        <dbReference type="ARBA" id="ARBA00041958"/>
    </source>
</evidence>
<dbReference type="InterPro" id="IPR011990">
    <property type="entry name" value="TPR-like_helical_dom_sf"/>
</dbReference>
<evidence type="ECO:0000313" key="10">
    <source>
        <dbReference type="EMBL" id="JAT79159.1"/>
    </source>
</evidence>
<reference evidence="10" key="1">
    <citation type="submission" date="2016-07" db="EMBL/GenBank/DDBJ databases">
        <title>Salivary Glands transcriptome analysis on engorged females of Ornithodoros brasiliensis (Acari:Argasidae).</title>
        <authorList>
            <person name="Simons S.M."/>
            <person name="Carvalho E."/>
            <person name="Junqueira-de-Azevedo I."/>
            <person name="Ho P.L."/>
            <person name="Giovanni D."/>
            <person name="Mendonca R."/>
            <person name="Onofrio V."/>
            <person name="Landulfo G."/>
            <person name="Ramirez D."/>
            <person name="Barros-Battesti D."/>
        </authorList>
    </citation>
    <scope>NUCLEOTIDE SEQUENCE</scope>
    <source>
        <strain evidence="10">Female</strain>
        <tissue evidence="10">Salivary gland</tissue>
    </source>
</reference>
<dbReference type="InterPro" id="IPR019734">
    <property type="entry name" value="TPR_rpt"/>
</dbReference>
<dbReference type="InterPro" id="IPR049039">
    <property type="entry name" value="RMD1-3_a_helical_rpt"/>
</dbReference>
<dbReference type="PANTHER" id="PTHR16056:SF16">
    <property type="entry name" value="REGULATOR OF MICROTUBULE DYNAMICS PROTEIN 1"/>
    <property type="match status" value="1"/>
</dbReference>
<evidence type="ECO:0000256" key="7">
    <source>
        <dbReference type="ARBA" id="ARBA00039966"/>
    </source>
</evidence>
<evidence type="ECO:0000256" key="5">
    <source>
        <dbReference type="ARBA" id="ARBA00022803"/>
    </source>
</evidence>
<dbReference type="GO" id="GO:0097431">
    <property type="term" value="C:mitotic spindle pole"/>
    <property type="evidence" value="ECO:0007669"/>
    <property type="project" value="TreeGrafter"/>
</dbReference>
<dbReference type="SUPFAM" id="SSF48452">
    <property type="entry name" value="TPR-like"/>
    <property type="match status" value="1"/>
</dbReference>
<organism evidence="10">
    <name type="scientific">Ornithodoros brasiliensis</name>
    <name type="common">Mouro tick</name>
    <dbReference type="NCBI Taxonomy" id="888526"/>
    <lineage>
        <taxon>Eukaryota</taxon>
        <taxon>Metazoa</taxon>
        <taxon>Ecdysozoa</taxon>
        <taxon>Arthropoda</taxon>
        <taxon>Chelicerata</taxon>
        <taxon>Arachnida</taxon>
        <taxon>Acari</taxon>
        <taxon>Parasitiformes</taxon>
        <taxon>Ixodida</taxon>
        <taxon>Ixodoidea</taxon>
        <taxon>Argasidae</taxon>
        <taxon>Ornithodorinae</taxon>
        <taxon>Ornithodoros</taxon>
    </lineage>
</organism>
<dbReference type="Pfam" id="PF21033">
    <property type="entry name" value="RMD1-3"/>
    <property type="match status" value="1"/>
</dbReference>
<dbReference type="PANTHER" id="PTHR16056">
    <property type="entry name" value="REGULATOR OF MICROTUBULE DYNAMICS PROTEIN"/>
    <property type="match status" value="1"/>
</dbReference>
<feature type="non-terminal residue" evidence="10">
    <location>
        <position position="1"/>
    </location>
</feature>
<name>A0A1D2AIY0_ORNBR</name>